<dbReference type="Gene3D" id="1.10.260.40">
    <property type="entry name" value="lambda repressor-like DNA-binding domains"/>
    <property type="match status" value="1"/>
</dbReference>
<dbReference type="PROSITE" id="PS50943">
    <property type="entry name" value="HTH_CROC1"/>
    <property type="match status" value="1"/>
</dbReference>
<keyword evidence="4" id="KW-1185">Reference proteome</keyword>
<keyword evidence="1" id="KW-0238">DNA-binding</keyword>
<dbReference type="EMBL" id="VUMT01000058">
    <property type="protein sequence ID" value="MSS65044.1"/>
    <property type="molecule type" value="Genomic_DNA"/>
</dbReference>
<dbReference type="Proteomes" id="UP000482209">
    <property type="component" value="Unassembled WGS sequence"/>
</dbReference>
<evidence type="ECO:0000256" key="1">
    <source>
        <dbReference type="ARBA" id="ARBA00023125"/>
    </source>
</evidence>
<dbReference type="CDD" id="cd00093">
    <property type="entry name" value="HTH_XRE"/>
    <property type="match status" value="1"/>
</dbReference>
<proteinExistence type="predicted"/>
<dbReference type="InterPro" id="IPR010982">
    <property type="entry name" value="Lambda_DNA-bd_dom_sf"/>
</dbReference>
<evidence type="ECO:0000313" key="3">
    <source>
        <dbReference type="EMBL" id="MSS65044.1"/>
    </source>
</evidence>
<gene>
    <name evidence="3" type="ORF">FYJ58_14420</name>
</gene>
<protein>
    <submittedName>
        <fullName evidence="3">Helix-turn-helix transcriptional regulator</fullName>
    </submittedName>
</protein>
<dbReference type="InterPro" id="IPR001387">
    <property type="entry name" value="Cro/C1-type_HTH"/>
</dbReference>
<dbReference type="SUPFAM" id="SSF47413">
    <property type="entry name" value="lambda repressor-like DNA-binding domains"/>
    <property type="match status" value="1"/>
</dbReference>
<name>A0A6L5Y293_9FIRM</name>
<dbReference type="GO" id="GO:0003677">
    <property type="term" value="F:DNA binding"/>
    <property type="evidence" value="ECO:0007669"/>
    <property type="project" value="UniProtKB-KW"/>
</dbReference>
<accession>A0A6L5Y293</accession>
<dbReference type="PANTHER" id="PTHR46558:SF11">
    <property type="entry name" value="HTH-TYPE TRANSCRIPTIONAL REGULATOR XRE"/>
    <property type="match status" value="1"/>
</dbReference>
<comment type="caution">
    <text evidence="3">The sequence shown here is derived from an EMBL/GenBank/DDBJ whole genome shotgun (WGS) entry which is preliminary data.</text>
</comment>
<reference evidence="3 4" key="1">
    <citation type="submission" date="2019-08" db="EMBL/GenBank/DDBJ databases">
        <title>In-depth cultivation of the pig gut microbiome towards novel bacterial diversity and tailored functional studies.</title>
        <authorList>
            <person name="Wylensek D."/>
            <person name="Hitch T.C.A."/>
            <person name="Clavel T."/>
        </authorList>
    </citation>
    <scope>NUCLEOTIDE SEQUENCE [LARGE SCALE GENOMIC DNA]</scope>
    <source>
        <strain evidence="3 4">WCA-693-APC-MOT-I</strain>
    </source>
</reference>
<evidence type="ECO:0000313" key="4">
    <source>
        <dbReference type="Proteomes" id="UP000482209"/>
    </source>
</evidence>
<sequence length="155" mass="17721">MNQEKIGRFIAENRKAKKLTQEGLAEKLGITNKSISKWETGNCLPDSSLFKPLCKILDISINELFAGEKLNDEDKKEANEYLIKLLASRLYDSDCGITYDEFLNALTRISETTVLLSKFNIKEEAVVYLMNETNLPYEECSKAYDFYISLNQKGK</sequence>
<dbReference type="Pfam" id="PF12844">
    <property type="entry name" value="HTH_19"/>
    <property type="match status" value="1"/>
</dbReference>
<dbReference type="PANTHER" id="PTHR46558">
    <property type="entry name" value="TRACRIPTIONAL REGULATORY PROTEIN-RELATED-RELATED"/>
    <property type="match status" value="1"/>
</dbReference>
<dbReference type="RefSeq" id="WP_154520387.1">
    <property type="nucleotide sequence ID" value="NZ_VUMT01000058.1"/>
</dbReference>
<feature type="domain" description="HTH cro/C1-type" evidence="2">
    <location>
        <begin position="10"/>
        <end position="64"/>
    </location>
</feature>
<organism evidence="3 4">
    <name type="scientific">Velocimicrobium porci</name>
    <dbReference type="NCBI Taxonomy" id="2606634"/>
    <lineage>
        <taxon>Bacteria</taxon>
        <taxon>Bacillati</taxon>
        <taxon>Bacillota</taxon>
        <taxon>Clostridia</taxon>
        <taxon>Lachnospirales</taxon>
        <taxon>Lachnospiraceae</taxon>
        <taxon>Velocimicrobium</taxon>
    </lineage>
</organism>
<evidence type="ECO:0000259" key="2">
    <source>
        <dbReference type="PROSITE" id="PS50943"/>
    </source>
</evidence>
<dbReference type="AlphaFoldDB" id="A0A6L5Y293"/>
<dbReference type="SMART" id="SM00530">
    <property type="entry name" value="HTH_XRE"/>
    <property type="match status" value="1"/>
</dbReference>